<reference evidence="3 4" key="1">
    <citation type="submission" date="2016-03" db="EMBL/GenBank/DDBJ databases">
        <title>EvidentialGene: Evidence-directed Construction of Genes on Genomes.</title>
        <authorList>
            <person name="Gilbert D.G."/>
            <person name="Choi J.-H."/>
            <person name="Mockaitis K."/>
            <person name="Colbourne J."/>
            <person name="Pfrender M."/>
        </authorList>
    </citation>
    <scope>NUCLEOTIDE SEQUENCE [LARGE SCALE GENOMIC DNA]</scope>
    <source>
        <strain evidence="3 4">Xinb3</strain>
        <tissue evidence="3">Complete organism</tissue>
    </source>
</reference>
<comment type="caution">
    <text evidence="3">The sequence shown here is derived from an EMBL/GenBank/DDBJ whole genome shotgun (WGS) entry which is preliminary data.</text>
</comment>
<evidence type="ECO:0000313" key="3">
    <source>
        <dbReference type="EMBL" id="KZS15732.1"/>
    </source>
</evidence>
<evidence type="ECO:0000256" key="1">
    <source>
        <dbReference type="SAM" id="MobiDB-lite"/>
    </source>
</evidence>
<proteinExistence type="predicted"/>
<feature type="region of interest" description="Disordered" evidence="1">
    <location>
        <begin position="1"/>
        <end position="52"/>
    </location>
</feature>
<dbReference type="EMBL" id="LRGB01000868">
    <property type="protein sequence ID" value="KZS15732.1"/>
    <property type="molecule type" value="Genomic_DNA"/>
</dbReference>
<dbReference type="InterPro" id="IPR018979">
    <property type="entry name" value="FERM_N"/>
</dbReference>
<dbReference type="PROSITE" id="PS50057">
    <property type="entry name" value="FERM_3"/>
    <property type="match status" value="1"/>
</dbReference>
<dbReference type="AlphaFoldDB" id="A0A162CGZ3"/>
<dbReference type="InterPro" id="IPR029071">
    <property type="entry name" value="Ubiquitin-like_domsf"/>
</dbReference>
<feature type="domain" description="FERM" evidence="2">
    <location>
        <begin position="133"/>
        <end position="261"/>
    </location>
</feature>
<dbReference type="CDD" id="cd17101">
    <property type="entry name" value="FERM_F1_PTPN13_like"/>
    <property type="match status" value="1"/>
</dbReference>
<dbReference type="OrthoDB" id="5957665at2759"/>
<sequence>MRHPPVLLRPAAAQTADPAPIATSSVSASQTTVPSTTANGNSSGLQHLYSNTGANHHPSLPCSSTLHSSYTSSAGGGGGVSANSNNSISDNVHVVGHQSVNPTTPTPVTGGPASAFSGSAHSLIGPLLPSARRYVAVRLLTGETLQFDVEVKSKGKELYAAVARHMSSLGMKSTDIFGLAIQIDGEYLFVDPENKLGKYAPKGWKSSHASGLNNAGHPLLVLYFRVKFYVDSHLLISIITTNFERMCSDTANQPPKRVSSG</sequence>
<dbReference type="Proteomes" id="UP000076858">
    <property type="component" value="Unassembled WGS sequence"/>
</dbReference>
<dbReference type="Gene3D" id="3.10.20.90">
    <property type="entry name" value="Phosphatidylinositol 3-kinase Catalytic Subunit, Chain A, domain 1"/>
    <property type="match status" value="1"/>
</dbReference>
<dbReference type="Pfam" id="PF09379">
    <property type="entry name" value="FERM_N"/>
    <property type="match status" value="1"/>
</dbReference>
<dbReference type="InterPro" id="IPR047145">
    <property type="entry name" value="FRMD6-like"/>
</dbReference>
<evidence type="ECO:0000313" key="4">
    <source>
        <dbReference type="Proteomes" id="UP000076858"/>
    </source>
</evidence>
<dbReference type="GO" id="GO:0098592">
    <property type="term" value="C:cytoplasmic side of apical plasma membrane"/>
    <property type="evidence" value="ECO:0007669"/>
    <property type="project" value="TreeGrafter"/>
</dbReference>
<protein>
    <submittedName>
        <fullName evidence="3">Expanded,-like protein</fullName>
    </submittedName>
</protein>
<feature type="compositionally biased region" description="Polar residues" evidence="1">
    <location>
        <begin position="39"/>
        <end position="52"/>
    </location>
</feature>
<dbReference type="GO" id="GO:0035332">
    <property type="term" value="P:positive regulation of hippo signaling"/>
    <property type="evidence" value="ECO:0007669"/>
    <property type="project" value="TreeGrafter"/>
</dbReference>
<dbReference type="SUPFAM" id="SSF54236">
    <property type="entry name" value="Ubiquitin-like"/>
    <property type="match status" value="1"/>
</dbReference>
<evidence type="ECO:0000259" key="2">
    <source>
        <dbReference type="PROSITE" id="PS50057"/>
    </source>
</evidence>
<feature type="compositionally biased region" description="Low complexity" evidence="1">
    <location>
        <begin position="10"/>
        <end position="38"/>
    </location>
</feature>
<dbReference type="InterPro" id="IPR000299">
    <property type="entry name" value="FERM_domain"/>
</dbReference>
<dbReference type="PANTHER" id="PTHR13429">
    <property type="entry name" value="FERM DOMAIN (PROTEIN4.1-EZRIN-RADIXIN-MOESIN) FAMILY"/>
    <property type="match status" value="1"/>
</dbReference>
<gene>
    <name evidence="3" type="ORF">APZ42_018963</name>
</gene>
<feature type="region of interest" description="Disordered" evidence="1">
    <location>
        <begin position="67"/>
        <end position="89"/>
    </location>
</feature>
<name>A0A162CGZ3_9CRUS</name>
<keyword evidence="4" id="KW-1185">Reference proteome</keyword>
<dbReference type="STRING" id="35525.A0A162CGZ3"/>
<organism evidence="3 4">
    <name type="scientific">Daphnia magna</name>
    <dbReference type="NCBI Taxonomy" id="35525"/>
    <lineage>
        <taxon>Eukaryota</taxon>
        <taxon>Metazoa</taxon>
        <taxon>Ecdysozoa</taxon>
        <taxon>Arthropoda</taxon>
        <taxon>Crustacea</taxon>
        <taxon>Branchiopoda</taxon>
        <taxon>Diplostraca</taxon>
        <taxon>Cladocera</taxon>
        <taxon>Anomopoda</taxon>
        <taxon>Daphniidae</taxon>
        <taxon>Daphnia</taxon>
    </lineage>
</organism>
<dbReference type="PANTHER" id="PTHR13429:SF5">
    <property type="entry name" value="PROTEIN EXPANDED"/>
    <property type="match status" value="1"/>
</dbReference>
<accession>A0A162CGZ3</accession>